<evidence type="ECO:0000313" key="2">
    <source>
        <dbReference type="Proteomes" id="UP000233535"/>
    </source>
</evidence>
<comment type="caution">
    <text evidence="1">The sequence shown here is derived from an EMBL/GenBank/DDBJ whole genome shotgun (WGS) entry which is preliminary data.</text>
</comment>
<evidence type="ECO:0000313" key="1">
    <source>
        <dbReference type="EMBL" id="PKQ61620.1"/>
    </source>
</evidence>
<dbReference type="Proteomes" id="UP000233535">
    <property type="component" value="Unassembled WGS sequence"/>
</dbReference>
<name>A0A2N3HU80_9BACT</name>
<organism evidence="1 2">
    <name type="scientific">Labilibaculum filiforme</name>
    <dbReference type="NCBI Taxonomy" id="1940526"/>
    <lineage>
        <taxon>Bacteria</taxon>
        <taxon>Pseudomonadati</taxon>
        <taxon>Bacteroidota</taxon>
        <taxon>Bacteroidia</taxon>
        <taxon>Marinilabiliales</taxon>
        <taxon>Marinifilaceae</taxon>
        <taxon>Labilibaculum</taxon>
    </lineage>
</organism>
<keyword evidence="2" id="KW-1185">Reference proteome</keyword>
<dbReference type="Pfam" id="PF13557">
    <property type="entry name" value="Phenol_MetA_deg"/>
    <property type="match status" value="1"/>
</dbReference>
<dbReference type="EMBL" id="MVDD01000013">
    <property type="protein sequence ID" value="PKQ61620.1"/>
    <property type="molecule type" value="Genomic_DNA"/>
</dbReference>
<accession>A0A2N3HU80</accession>
<gene>
    <name evidence="1" type="ORF">BZG02_15595</name>
</gene>
<reference evidence="1 2" key="1">
    <citation type="journal article" date="2017" name="Front. Microbiol.">
        <title>Labilibaculum manganireducens gen. nov., sp. nov. and Labilibaculum filiforme sp. nov., Novel Bacteroidetes Isolated from Subsurface Sediments of the Baltic Sea.</title>
        <authorList>
            <person name="Vandieken V."/>
            <person name="Marshall I.P."/>
            <person name="Niemann H."/>
            <person name="Engelen B."/>
            <person name="Cypionka H."/>
        </authorList>
    </citation>
    <scope>NUCLEOTIDE SEQUENCE [LARGE SCALE GENOMIC DNA]</scope>
    <source>
        <strain evidence="1 2">59.16B</strain>
    </source>
</reference>
<sequence>MYNAYYSSDKLMDGNGDEMDIDFDVTVFANVHRFVYITNKKFLGADYGVNVIIPLISTDISIGAFGISDSQFALSDITVEPFVLAWHGARYDAALALAAIVPIGKYDVTEAASAGKSMWTGMLTFGGTYYLNKNKLWAISALARYETHSEKKDYKVTPGDDFHFEWGLSKTFPKENAVWELGLAGYAGWQVSDDKGDDVYYDANDHDRQFAIGPEVNLILPKAKFLISLRGQKEFGVRDRSEGFMSCLTLTKIF</sequence>
<proteinExistence type="predicted"/>
<dbReference type="InterPro" id="IPR025737">
    <property type="entry name" value="FApF"/>
</dbReference>
<evidence type="ECO:0008006" key="3">
    <source>
        <dbReference type="Google" id="ProtNLM"/>
    </source>
</evidence>
<protein>
    <recommendedName>
        <fullName evidence="3">Transporter</fullName>
    </recommendedName>
</protein>
<dbReference type="AlphaFoldDB" id="A0A2N3HU80"/>